<organism evidence="6 7">
    <name type="scientific">Pseudonocardia xishanensis</name>
    <dbReference type="NCBI Taxonomy" id="630995"/>
    <lineage>
        <taxon>Bacteria</taxon>
        <taxon>Bacillati</taxon>
        <taxon>Actinomycetota</taxon>
        <taxon>Actinomycetes</taxon>
        <taxon>Pseudonocardiales</taxon>
        <taxon>Pseudonocardiaceae</taxon>
        <taxon>Pseudonocardia</taxon>
    </lineage>
</organism>
<reference evidence="7" key="1">
    <citation type="journal article" date="2019" name="Int. J. Syst. Evol. Microbiol.">
        <title>The Global Catalogue of Microorganisms (GCM) 10K type strain sequencing project: providing services to taxonomists for standard genome sequencing and annotation.</title>
        <authorList>
            <consortium name="The Broad Institute Genomics Platform"/>
            <consortium name="The Broad Institute Genome Sequencing Center for Infectious Disease"/>
            <person name="Wu L."/>
            <person name="Ma J."/>
        </authorList>
    </citation>
    <scope>NUCLEOTIDE SEQUENCE [LARGE SCALE GENOMIC DNA]</scope>
    <source>
        <strain evidence="7">JCM 17906</strain>
    </source>
</reference>
<evidence type="ECO:0000256" key="2">
    <source>
        <dbReference type="ARBA" id="ARBA00012254"/>
    </source>
</evidence>
<dbReference type="RefSeq" id="WP_345424592.1">
    <property type="nucleotide sequence ID" value="NZ_BAABGT010000089.1"/>
</dbReference>
<name>A0ABP8RYY5_9PSEU</name>
<keyword evidence="7" id="KW-1185">Reference proteome</keyword>
<evidence type="ECO:0000313" key="7">
    <source>
        <dbReference type="Proteomes" id="UP001501598"/>
    </source>
</evidence>
<dbReference type="Pfam" id="PF00551">
    <property type="entry name" value="Formyl_trans_N"/>
    <property type="match status" value="1"/>
</dbReference>
<comment type="caution">
    <text evidence="6">The sequence shown here is derived from an EMBL/GenBank/DDBJ whole genome shotgun (WGS) entry which is preliminary data.</text>
</comment>
<dbReference type="Gene3D" id="3.40.50.12230">
    <property type="match status" value="1"/>
</dbReference>
<keyword evidence="3" id="KW-0808">Transferase</keyword>
<proteinExistence type="predicted"/>
<dbReference type="PANTHER" id="PTHR43369">
    <property type="entry name" value="PHOSPHORIBOSYLGLYCINAMIDE FORMYLTRANSFERASE"/>
    <property type="match status" value="1"/>
</dbReference>
<evidence type="ECO:0000313" key="6">
    <source>
        <dbReference type="EMBL" id="GAA4555009.1"/>
    </source>
</evidence>
<dbReference type="EMBL" id="BAABGT010000089">
    <property type="protein sequence ID" value="GAA4555009.1"/>
    <property type="molecule type" value="Genomic_DNA"/>
</dbReference>
<accession>A0ABP8RYY5</accession>
<feature type="domain" description="Formyl transferase N-terminal" evidence="5">
    <location>
        <begin position="49"/>
        <end position="159"/>
    </location>
</feature>
<gene>
    <name evidence="6" type="ORF">GCM10023175_54490</name>
</gene>
<protein>
    <recommendedName>
        <fullName evidence="2">phosphoribosylglycinamide formyltransferase 1</fullName>
        <ecNumber evidence="2">2.1.2.2</ecNumber>
    </recommendedName>
</protein>
<evidence type="ECO:0000256" key="1">
    <source>
        <dbReference type="ARBA" id="ARBA00005054"/>
    </source>
</evidence>
<dbReference type="SUPFAM" id="SSF53328">
    <property type="entry name" value="Formyltransferase"/>
    <property type="match status" value="1"/>
</dbReference>
<evidence type="ECO:0000259" key="5">
    <source>
        <dbReference type="Pfam" id="PF00551"/>
    </source>
</evidence>
<evidence type="ECO:0000256" key="3">
    <source>
        <dbReference type="ARBA" id="ARBA00022679"/>
    </source>
</evidence>
<dbReference type="InterPro" id="IPR036477">
    <property type="entry name" value="Formyl_transf_N_sf"/>
</dbReference>
<sequence length="220" mass="23697">MIFVGNGALLWRAVAHAKEAGQPVDLVVTGPGAHHQDPAAVDTHDVNAVAQDIDAASSDGIIWSIDNAFVFRAPVLELDQQIYNVHGGPLPAYRGLPLATVAHALLNDEPEYGATLHHVDAGLDTGPVIDERRFPIAPDDVFEDVMLATIDACHELFVDNLDDVAAGRCTPRPQPDGPSGYYGLHAARQLDRHRDNPHYARATDLGLFADFYPEAAAAWS</sequence>
<dbReference type="PANTHER" id="PTHR43369:SF2">
    <property type="entry name" value="PHOSPHORIBOSYLGLYCINAMIDE FORMYLTRANSFERASE"/>
    <property type="match status" value="1"/>
</dbReference>
<evidence type="ECO:0000256" key="4">
    <source>
        <dbReference type="ARBA" id="ARBA00022755"/>
    </source>
</evidence>
<keyword evidence="4" id="KW-0658">Purine biosynthesis</keyword>
<comment type="pathway">
    <text evidence="1">Purine metabolism; IMP biosynthesis via de novo pathway; N(2)-formyl-N(1)-(5-phospho-D-ribosyl)glycinamide from N(1)-(5-phospho-D-ribosyl)glycinamide (10-formyl THF route): step 1/1.</text>
</comment>
<dbReference type="Proteomes" id="UP001501598">
    <property type="component" value="Unassembled WGS sequence"/>
</dbReference>
<dbReference type="InterPro" id="IPR002376">
    <property type="entry name" value="Formyl_transf_N"/>
</dbReference>
<dbReference type="EC" id="2.1.2.2" evidence="2"/>